<evidence type="ECO:0000259" key="2">
    <source>
        <dbReference type="Pfam" id="PF00884"/>
    </source>
</evidence>
<gene>
    <name evidence="3" type="ORF">CD934_00810</name>
</gene>
<dbReference type="InterPro" id="IPR017850">
    <property type="entry name" value="Alkaline_phosphatase_core_sf"/>
</dbReference>
<dbReference type="KEGG" id="sast:CD934_00810"/>
<dbReference type="EMBL" id="CP022310">
    <property type="protein sequence ID" value="QDI67376.1"/>
    <property type="molecule type" value="Genomic_DNA"/>
</dbReference>
<dbReference type="InterPro" id="IPR000917">
    <property type="entry name" value="Sulfatase_N"/>
</dbReference>
<evidence type="ECO:0000313" key="4">
    <source>
        <dbReference type="Proteomes" id="UP000316215"/>
    </source>
</evidence>
<accession>A0A514JJ72</accession>
<dbReference type="GO" id="GO:0004065">
    <property type="term" value="F:arylsulfatase activity"/>
    <property type="evidence" value="ECO:0007669"/>
    <property type="project" value="TreeGrafter"/>
</dbReference>
<organism evidence="3 4">
    <name type="scientific">Streptomyces calvus</name>
    <dbReference type="NCBI Taxonomy" id="67282"/>
    <lineage>
        <taxon>Bacteria</taxon>
        <taxon>Bacillati</taxon>
        <taxon>Actinomycetota</taxon>
        <taxon>Actinomycetes</taxon>
        <taxon>Kitasatosporales</taxon>
        <taxon>Streptomycetaceae</taxon>
        <taxon>Streptomyces</taxon>
    </lineage>
</organism>
<evidence type="ECO:0000256" key="1">
    <source>
        <dbReference type="ARBA" id="ARBA00008779"/>
    </source>
</evidence>
<dbReference type="RefSeq" id="WP_142230907.1">
    <property type="nucleotide sequence ID" value="NZ_CP022310.1"/>
</dbReference>
<evidence type="ECO:0000313" key="3">
    <source>
        <dbReference type="EMBL" id="QDI67376.1"/>
    </source>
</evidence>
<proteinExistence type="inferred from homology"/>
<dbReference type="Gene3D" id="3.40.720.10">
    <property type="entry name" value="Alkaline Phosphatase, subunit A"/>
    <property type="match status" value="2"/>
</dbReference>
<protein>
    <recommendedName>
        <fullName evidence="2">Sulfatase N-terminal domain-containing protein</fullName>
    </recommendedName>
</protein>
<dbReference type="InterPro" id="IPR050738">
    <property type="entry name" value="Sulfatase"/>
</dbReference>
<name>A0A514JJ72_9ACTN</name>
<sequence length="475" mass="52811">MPVESNAPYDHVVLISIDTMRSDALACNPIPLWPHKYHDIRPARTTVLDELAASGAYFPNVISAAPYTAAAHGAIFSGQYPLHNGLHEFYNGSLRAPSVFTYGRRAGRDTVLKTDFPIILGPQLGFTRDIDTYLVEEDDAFIDAVLARDSTVSCAHFGAVHAPYGFHNLAFGGDAYREKVAELTAELPPSLPFSDLLVESYRSPEDTELLVNYKRAIAYLHAEGQYDRLFQIYLDGVQHFLETRFTAFLDRLRERMAAAGRRMLLVLFADHGEEFDERTNGHFNSMAEAVLRVPLIIVGDDVAPGVHTNRIRTVDIAPTVLELAGIPAPATGVFDGRSLASVARGTQKLQGDAPAVAEAYTSELNEFVAYQQRQLSGQQPGALRHYLIGHAAYQDDRRAVRLTRQYSEWFQNIRPTEASWVEKFDESSVPRPVPDDDGADLLATLDDYRTALREPDQVPFTDEIRGQLRALGYSV</sequence>
<dbReference type="SUPFAM" id="SSF53649">
    <property type="entry name" value="Alkaline phosphatase-like"/>
    <property type="match status" value="1"/>
</dbReference>
<feature type="domain" description="Sulfatase N-terminal" evidence="2">
    <location>
        <begin position="11"/>
        <end position="87"/>
    </location>
</feature>
<feature type="domain" description="Sulfatase N-terminal" evidence="2">
    <location>
        <begin position="248"/>
        <end position="326"/>
    </location>
</feature>
<reference evidence="3 4" key="1">
    <citation type="submission" date="2017-07" db="EMBL/GenBank/DDBJ databases">
        <title>The Complete Genome of Streptomyces asterosporus-ZSY.</title>
        <authorList>
            <person name="Zhang S."/>
        </authorList>
    </citation>
    <scope>NUCLEOTIDE SEQUENCE [LARGE SCALE GENOMIC DNA]</scope>
    <source>
        <strain evidence="3 4">DSM 41452</strain>
    </source>
</reference>
<dbReference type="AlphaFoldDB" id="A0A514JJ72"/>
<dbReference type="PANTHER" id="PTHR42693:SF33">
    <property type="entry name" value="ARYLSULFATASE"/>
    <property type="match status" value="1"/>
</dbReference>
<dbReference type="Pfam" id="PF00884">
    <property type="entry name" value="Sulfatase"/>
    <property type="match status" value="2"/>
</dbReference>
<keyword evidence="4" id="KW-1185">Reference proteome</keyword>
<dbReference type="Proteomes" id="UP000316215">
    <property type="component" value="Chromosome"/>
</dbReference>
<comment type="similarity">
    <text evidence="1">Belongs to the sulfatase family.</text>
</comment>
<dbReference type="PANTHER" id="PTHR42693">
    <property type="entry name" value="ARYLSULFATASE FAMILY MEMBER"/>
    <property type="match status" value="1"/>
</dbReference>